<evidence type="ECO:0000256" key="7">
    <source>
        <dbReference type="ARBA" id="ARBA00032554"/>
    </source>
</evidence>
<proteinExistence type="inferred from homology"/>
<dbReference type="EC" id="2.7.1.148" evidence="2"/>
<dbReference type="SUPFAM" id="SSF55060">
    <property type="entry name" value="GHMP Kinase, C-terminal domain"/>
    <property type="match status" value="1"/>
</dbReference>
<evidence type="ECO:0000256" key="3">
    <source>
        <dbReference type="ARBA" id="ARBA00022679"/>
    </source>
</evidence>
<evidence type="ECO:0000256" key="1">
    <source>
        <dbReference type="ARBA" id="ARBA00009684"/>
    </source>
</evidence>
<dbReference type="HAMAP" id="MF_00061">
    <property type="entry name" value="IspE"/>
    <property type="match status" value="1"/>
</dbReference>
<organism evidence="11 12">
    <name type="scientific">Vitrella brassicaformis (strain CCMP3155)</name>
    <dbReference type="NCBI Taxonomy" id="1169540"/>
    <lineage>
        <taxon>Eukaryota</taxon>
        <taxon>Sar</taxon>
        <taxon>Alveolata</taxon>
        <taxon>Colpodellida</taxon>
        <taxon>Vitrellaceae</taxon>
        <taxon>Vitrella</taxon>
    </lineage>
</organism>
<dbReference type="OMA" id="RWPSPAK"/>
<keyword evidence="5" id="KW-0418">Kinase</keyword>
<evidence type="ECO:0000256" key="6">
    <source>
        <dbReference type="ARBA" id="ARBA00022840"/>
    </source>
</evidence>
<dbReference type="InterPro" id="IPR004424">
    <property type="entry name" value="IspE"/>
</dbReference>
<dbReference type="GO" id="GO:0005524">
    <property type="term" value="F:ATP binding"/>
    <property type="evidence" value="ECO:0007669"/>
    <property type="project" value="UniProtKB-KW"/>
</dbReference>
<dbReference type="AlphaFoldDB" id="A0A0G4FTM0"/>
<feature type="domain" description="GHMP kinase N-terminal" evidence="9">
    <location>
        <begin position="71"/>
        <end position="152"/>
    </location>
</feature>
<dbReference type="Pfam" id="PF08544">
    <property type="entry name" value="GHMP_kinases_C"/>
    <property type="match status" value="1"/>
</dbReference>
<keyword evidence="6" id="KW-0067">ATP-binding</keyword>
<gene>
    <name evidence="11" type="ORF">Vbra_16196</name>
</gene>
<reference evidence="11 12" key="1">
    <citation type="submission" date="2014-11" db="EMBL/GenBank/DDBJ databases">
        <authorList>
            <person name="Zhu J."/>
            <person name="Qi W."/>
            <person name="Song R."/>
        </authorList>
    </citation>
    <scope>NUCLEOTIDE SEQUENCE [LARGE SCALE GENOMIC DNA]</scope>
</reference>
<evidence type="ECO:0000313" key="12">
    <source>
        <dbReference type="Proteomes" id="UP000041254"/>
    </source>
</evidence>
<feature type="compositionally biased region" description="Polar residues" evidence="8">
    <location>
        <begin position="308"/>
        <end position="330"/>
    </location>
</feature>
<evidence type="ECO:0000313" key="11">
    <source>
        <dbReference type="EMBL" id="CEM18295.1"/>
    </source>
</evidence>
<dbReference type="PANTHER" id="PTHR43527:SF2">
    <property type="entry name" value="4-DIPHOSPHOCYTIDYL-2-C-METHYL-D-ERYTHRITOL KINASE, CHLOROPLASTIC"/>
    <property type="match status" value="1"/>
</dbReference>
<dbReference type="NCBIfam" id="TIGR00154">
    <property type="entry name" value="ispE"/>
    <property type="match status" value="1"/>
</dbReference>
<dbReference type="FunCoup" id="A0A0G4FTM0">
    <property type="interactions" value="38"/>
</dbReference>
<sequence length="340" mass="37038">MTTEPSSVTLYSPAKINLFLRILGRRADGYHDLASLFQTVDLCDRLTFSICEEGDDVLTCTDPSVPTDGSNLILKAIDLFRAKTRSDKRFRVHLEKNIPNQAGLGGGSGNAATALVAANWLCGRDEDERRSMDELREWSGEIGSDITFFLSNGVAYCTGRGELIRPLEPLPNPPSTVYIVKPNQGLSTALVYRSLDLSALHPSSPSSLLSLFQSGGVMAAADQGALVNDLEPPAFANYGELRELKGDLEGVFGAGRVMMSGSGTAVFGLDDRDGEGDREAALREIKERRREMGLRIFACHFLDRGGPSQEQASSTTLEWYQPSDPLSWTPTPRELHGLKP</sequence>
<dbReference type="Gene3D" id="3.30.230.10">
    <property type="match status" value="1"/>
</dbReference>
<comment type="similarity">
    <text evidence="1">Belongs to the GHMP kinase family. IspE subfamily.</text>
</comment>
<protein>
    <recommendedName>
        <fullName evidence="2">4-(cytidine 5'-diphospho)-2-C-methyl-D-erythritol kinase</fullName>
        <ecNumber evidence="2">2.7.1.148</ecNumber>
    </recommendedName>
    <alternativeName>
        <fullName evidence="7">4-(cytidine-5'-diphospho)-2-C-methyl-D-erythritol kinase</fullName>
    </alternativeName>
</protein>
<dbReference type="GO" id="GO:0050515">
    <property type="term" value="F:4-(cytidine 5'-diphospho)-2-C-methyl-D-erythritol kinase activity"/>
    <property type="evidence" value="ECO:0007669"/>
    <property type="project" value="UniProtKB-EC"/>
</dbReference>
<evidence type="ECO:0000256" key="5">
    <source>
        <dbReference type="ARBA" id="ARBA00022777"/>
    </source>
</evidence>
<dbReference type="InParanoid" id="A0A0G4FTM0"/>
<feature type="domain" description="GHMP kinase C-terminal" evidence="10">
    <location>
        <begin position="226"/>
        <end position="285"/>
    </location>
</feature>
<evidence type="ECO:0000259" key="10">
    <source>
        <dbReference type="Pfam" id="PF08544"/>
    </source>
</evidence>
<dbReference type="PANTHER" id="PTHR43527">
    <property type="entry name" value="4-DIPHOSPHOCYTIDYL-2-C-METHYL-D-ERYTHRITOL KINASE, CHLOROPLASTIC"/>
    <property type="match status" value="1"/>
</dbReference>
<name>A0A0G4FTM0_VITBC</name>
<dbReference type="Proteomes" id="UP000041254">
    <property type="component" value="Unassembled WGS sequence"/>
</dbReference>
<dbReference type="InterPro" id="IPR014721">
    <property type="entry name" value="Ribsml_uS5_D2-typ_fold_subgr"/>
</dbReference>
<dbReference type="OrthoDB" id="3191556at2759"/>
<dbReference type="InterPro" id="IPR036554">
    <property type="entry name" value="GHMP_kinase_C_sf"/>
</dbReference>
<dbReference type="PhylomeDB" id="A0A0G4FTM0"/>
<dbReference type="Gene3D" id="3.30.70.890">
    <property type="entry name" value="GHMP kinase, C-terminal domain"/>
    <property type="match status" value="1"/>
</dbReference>
<dbReference type="GO" id="GO:0016114">
    <property type="term" value="P:terpenoid biosynthetic process"/>
    <property type="evidence" value="ECO:0007669"/>
    <property type="project" value="InterPro"/>
</dbReference>
<feature type="region of interest" description="Disordered" evidence="8">
    <location>
        <begin position="306"/>
        <end position="340"/>
    </location>
</feature>
<dbReference type="SUPFAM" id="SSF54211">
    <property type="entry name" value="Ribosomal protein S5 domain 2-like"/>
    <property type="match status" value="1"/>
</dbReference>
<evidence type="ECO:0000259" key="9">
    <source>
        <dbReference type="Pfam" id="PF00288"/>
    </source>
</evidence>
<evidence type="ECO:0000256" key="8">
    <source>
        <dbReference type="SAM" id="MobiDB-lite"/>
    </source>
</evidence>
<evidence type="ECO:0000256" key="4">
    <source>
        <dbReference type="ARBA" id="ARBA00022741"/>
    </source>
</evidence>
<dbReference type="EMBL" id="CDMY01000499">
    <property type="protein sequence ID" value="CEM18295.1"/>
    <property type="molecule type" value="Genomic_DNA"/>
</dbReference>
<dbReference type="STRING" id="1169540.A0A0G4FTM0"/>
<dbReference type="InterPro" id="IPR013750">
    <property type="entry name" value="GHMP_kinase_C_dom"/>
</dbReference>
<dbReference type="InterPro" id="IPR006204">
    <property type="entry name" value="GHMP_kinase_N_dom"/>
</dbReference>
<accession>A0A0G4FTM0</accession>
<dbReference type="Pfam" id="PF00288">
    <property type="entry name" value="GHMP_kinases_N"/>
    <property type="match status" value="1"/>
</dbReference>
<dbReference type="VEuPathDB" id="CryptoDB:Vbra_16196"/>
<dbReference type="InterPro" id="IPR020568">
    <property type="entry name" value="Ribosomal_Su5_D2-typ_SF"/>
</dbReference>
<evidence type="ECO:0000256" key="2">
    <source>
        <dbReference type="ARBA" id="ARBA00012052"/>
    </source>
</evidence>
<keyword evidence="12" id="KW-1185">Reference proteome</keyword>
<keyword evidence="3" id="KW-0808">Transferase</keyword>
<keyword evidence="4" id="KW-0547">Nucleotide-binding</keyword>